<dbReference type="AlphaFoldDB" id="A0AAP0JC32"/>
<dbReference type="CDD" id="cd23375">
    <property type="entry name" value="beta-trefoil_STI_VvMLP-like"/>
    <property type="match status" value="1"/>
</dbReference>
<dbReference type="SUPFAM" id="SSF50386">
    <property type="entry name" value="STI-like"/>
    <property type="match status" value="2"/>
</dbReference>
<dbReference type="PANTHER" id="PTHR33107:SF5">
    <property type="entry name" value="KUNITZ TRYPSIN INHIBITOR 5"/>
    <property type="match status" value="1"/>
</dbReference>
<dbReference type="Gene3D" id="2.80.10.50">
    <property type="match status" value="2"/>
</dbReference>
<dbReference type="InterPro" id="IPR002160">
    <property type="entry name" value="Prot_inh_Kunz-lg"/>
</dbReference>
<feature type="signal peptide" evidence="1">
    <location>
        <begin position="1"/>
        <end position="18"/>
    </location>
</feature>
<gene>
    <name evidence="2" type="ORF">Sjap_011696</name>
</gene>
<keyword evidence="3" id="KW-1185">Reference proteome</keyword>
<name>A0AAP0JC32_9MAGN</name>
<dbReference type="PANTHER" id="PTHR33107">
    <property type="entry name" value="KUNITZ TRYPSIN INHIBITOR 2"/>
    <property type="match status" value="1"/>
</dbReference>
<feature type="chain" id="PRO_5042894924" evidence="1">
    <location>
        <begin position="19"/>
        <end position="367"/>
    </location>
</feature>
<protein>
    <submittedName>
        <fullName evidence="2">Uncharacterized protein</fullName>
    </submittedName>
</protein>
<accession>A0AAP0JC32</accession>
<dbReference type="Pfam" id="PF00197">
    <property type="entry name" value="Kunitz_legume"/>
    <property type="match status" value="2"/>
</dbReference>
<evidence type="ECO:0000313" key="3">
    <source>
        <dbReference type="Proteomes" id="UP001417504"/>
    </source>
</evidence>
<dbReference type="EMBL" id="JBBNAE010000004">
    <property type="protein sequence ID" value="KAK9131209.1"/>
    <property type="molecule type" value="Genomic_DNA"/>
</dbReference>
<dbReference type="GO" id="GO:0004866">
    <property type="term" value="F:endopeptidase inhibitor activity"/>
    <property type="evidence" value="ECO:0007669"/>
    <property type="project" value="InterPro"/>
</dbReference>
<sequence length="367" mass="40159">MASLLILAIAVSVGEVAVTPLALEEVRDVAHKKLISGVGYYVLPAHGGNGGGLSLSFSSNQSCPLEVVQEDDEYWNGLPLMFFPVNAKGTIRVSTDVNIKFDTEVDTCVEPTVWRVGAFDKEVRQYFVKAGGFIGSPGRETLRNWFKIEKYEDGYKLSHCPSVCKYCKVMCKNLGIYEDSDGVKRLALSETPYKLVAMALSSLLVLLPLLILDSVASVAPNPALLDEVRDIANKKLVSGVEYYIVPAPGASIGEGNGSRVSTDLNIKYNMGDIDTCEGSTVWKIGAFDRDVGQYFVKAGGSIGNPGPETLRNWFKIEKYEDAYKLSYCPSVCRFCKVICKDLGTYVDRGVKKLALSEKPLKVVFKKA</sequence>
<proteinExistence type="predicted"/>
<evidence type="ECO:0000313" key="2">
    <source>
        <dbReference type="EMBL" id="KAK9131209.1"/>
    </source>
</evidence>
<dbReference type="Proteomes" id="UP001417504">
    <property type="component" value="Unassembled WGS sequence"/>
</dbReference>
<evidence type="ECO:0000256" key="1">
    <source>
        <dbReference type="SAM" id="SignalP"/>
    </source>
</evidence>
<dbReference type="SMART" id="SM00452">
    <property type="entry name" value="STI"/>
    <property type="match status" value="2"/>
</dbReference>
<comment type="caution">
    <text evidence="2">The sequence shown here is derived from an EMBL/GenBank/DDBJ whole genome shotgun (WGS) entry which is preliminary data.</text>
</comment>
<keyword evidence="1" id="KW-0732">Signal</keyword>
<reference evidence="2 3" key="1">
    <citation type="submission" date="2024-01" db="EMBL/GenBank/DDBJ databases">
        <title>Genome assemblies of Stephania.</title>
        <authorList>
            <person name="Yang L."/>
        </authorList>
    </citation>
    <scope>NUCLEOTIDE SEQUENCE [LARGE SCALE GENOMIC DNA]</scope>
    <source>
        <strain evidence="2">QJT</strain>
        <tissue evidence="2">Leaf</tissue>
    </source>
</reference>
<dbReference type="InterPro" id="IPR011065">
    <property type="entry name" value="Kunitz_inhibitor_STI-like_sf"/>
</dbReference>
<dbReference type="PRINTS" id="PR00291">
    <property type="entry name" value="KUNITZINHBTR"/>
</dbReference>
<organism evidence="2 3">
    <name type="scientific">Stephania japonica</name>
    <dbReference type="NCBI Taxonomy" id="461633"/>
    <lineage>
        <taxon>Eukaryota</taxon>
        <taxon>Viridiplantae</taxon>
        <taxon>Streptophyta</taxon>
        <taxon>Embryophyta</taxon>
        <taxon>Tracheophyta</taxon>
        <taxon>Spermatophyta</taxon>
        <taxon>Magnoliopsida</taxon>
        <taxon>Ranunculales</taxon>
        <taxon>Menispermaceae</taxon>
        <taxon>Menispermoideae</taxon>
        <taxon>Cissampelideae</taxon>
        <taxon>Stephania</taxon>
    </lineage>
</organism>